<dbReference type="InParanoid" id="A0A409VPY9"/>
<reference evidence="2 3" key="1">
    <citation type="journal article" date="2018" name="Evol. Lett.">
        <title>Horizontal gene cluster transfer increased hallucinogenic mushroom diversity.</title>
        <authorList>
            <person name="Reynolds H.T."/>
            <person name="Vijayakumar V."/>
            <person name="Gluck-Thaler E."/>
            <person name="Korotkin H.B."/>
            <person name="Matheny P.B."/>
            <person name="Slot J.C."/>
        </authorList>
    </citation>
    <scope>NUCLEOTIDE SEQUENCE [LARGE SCALE GENOMIC DNA]</scope>
    <source>
        <strain evidence="2 3">2629</strain>
    </source>
</reference>
<dbReference type="Gene3D" id="3.40.630.30">
    <property type="match status" value="1"/>
</dbReference>
<keyword evidence="3" id="KW-1185">Reference proteome</keyword>
<dbReference type="InterPro" id="IPR000182">
    <property type="entry name" value="GNAT_dom"/>
</dbReference>
<dbReference type="PANTHER" id="PTHR43415">
    <property type="entry name" value="SPERMIDINE N(1)-ACETYLTRANSFERASE"/>
    <property type="match status" value="1"/>
</dbReference>
<dbReference type="AlphaFoldDB" id="A0A409VPY9"/>
<dbReference type="EMBL" id="NHTK01006010">
    <property type="protein sequence ID" value="PPQ68324.1"/>
    <property type="molecule type" value="Genomic_DNA"/>
</dbReference>
<proteinExistence type="predicted"/>
<dbReference type="Pfam" id="PF13302">
    <property type="entry name" value="Acetyltransf_3"/>
    <property type="match status" value="1"/>
</dbReference>
<dbReference type="PROSITE" id="PS51186">
    <property type="entry name" value="GNAT"/>
    <property type="match status" value="1"/>
</dbReference>
<comment type="caution">
    <text evidence="2">The sequence shown here is derived from an EMBL/GenBank/DDBJ whole genome shotgun (WGS) entry which is preliminary data.</text>
</comment>
<dbReference type="SUPFAM" id="SSF55729">
    <property type="entry name" value="Acyl-CoA N-acyltransferases (Nat)"/>
    <property type="match status" value="1"/>
</dbReference>
<gene>
    <name evidence="2" type="ORF">CVT24_004804</name>
</gene>
<accession>A0A409VPY9</accession>
<dbReference type="CDD" id="cd04301">
    <property type="entry name" value="NAT_SF"/>
    <property type="match status" value="1"/>
</dbReference>
<evidence type="ECO:0000259" key="1">
    <source>
        <dbReference type="PROSITE" id="PS51186"/>
    </source>
</evidence>
<evidence type="ECO:0000313" key="3">
    <source>
        <dbReference type="Proteomes" id="UP000284842"/>
    </source>
</evidence>
<dbReference type="PANTHER" id="PTHR43415:SF3">
    <property type="entry name" value="GNAT-FAMILY ACETYLTRANSFERASE"/>
    <property type="match status" value="1"/>
</dbReference>
<feature type="domain" description="N-acetyltransferase" evidence="1">
    <location>
        <begin position="7"/>
        <end position="171"/>
    </location>
</feature>
<evidence type="ECO:0000313" key="2">
    <source>
        <dbReference type="EMBL" id="PPQ68324.1"/>
    </source>
</evidence>
<dbReference type="OrthoDB" id="630895at2759"/>
<dbReference type="GO" id="GO:0016747">
    <property type="term" value="F:acyltransferase activity, transferring groups other than amino-acyl groups"/>
    <property type="evidence" value="ECO:0007669"/>
    <property type="project" value="InterPro"/>
</dbReference>
<protein>
    <recommendedName>
        <fullName evidence="1">N-acetyltransferase domain-containing protein</fullName>
    </recommendedName>
</protein>
<name>A0A409VPY9_9AGAR</name>
<sequence length="181" mass="20201">MFKTQRTVLRAYGPADLPLMLAIVNNPLVQNTLISDPVVPRNHRFATKLEEIANEALLYVIIEAIDGPAPQVIGAASITIANIKNRDVNFGIGLIPEVWNKGYGSEVTEFLVDYAFKNLGVHRISLGVFETNPGAVKLYKKIGFSEEGRKRKANFFDGKWIDSIYMGLLEEEWFAKKAESS</sequence>
<dbReference type="InterPro" id="IPR016181">
    <property type="entry name" value="Acyl_CoA_acyltransferase"/>
</dbReference>
<dbReference type="Proteomes" id="UP000284842">
    <property type="component" value="Unassembled WGS sequence"/>
</dbReference>
<organism evidence="2 3">
    <name type="scientific">Panaeolus cyanescens</name>
    <dbReference type="NCBI Taxonomy" id="181874"/>
    <lineage>
        <taxon>Eukaryota</taxon>
        <taxon>Fungi</taxon>
        <taxon>Dikarya</taxon>
        <taxon>Basidiomycota</taxon>
        <taxon>Agaricomycotina</taxon>
        <taxon>Agaricomycetes</taxon>
        <taxon>Agaricomycetidae</taxon>
        <taxon>Agaricales</taxon>
        <taxon>Agaricineae</taxon>
        <taxon>Galeropsidaceae</taxon>
        <taxon>Panaeolus</taxon>
    </lineage>
</organism>